<evidence type="ECO:0000256" key="4">
    <source>
        <dbReference type="ARBA" id="ARBA00022989"/>
    </source>
</evidence>
<dbReference type="AlphaFoldDB" id="A0A401HQ94"/>
<dbReference type="Pfam" id="PF04039">
    <property type="entry name" value="MnhB"/>
    <property type="match status" value="1"/>
</dbReference>
<comment type="caution">
    <text evidence="8">The sequence shown here is derived from an EMBL/GenBank/DDBJ whole genome shotgun (WGS) entry which is preliminary data.</text>
</comment>
<evidence type="ECO:0000313" key="8">
    <source>
        <dbReference type="EMBL" id="GBF36380.1"/>
    </source>
</evidence>
<feature type="transmembrane region" description="Helical" evidence="6">
    <location>
        <begin position="217"/>
        <end position="243"/>
    </location>
</feature>
<evidence type="ECO:0000256" key="3">
    <source>
        <dbReference type="ARBA" id="ARBA00022692"/>
    </source>
</evidence>
<keyword evidence="3 6" id="KW-0812">Transmembrane</keyword>
<dbReference type="EMBL" id="BFAX01000003">
    <property type="protein sequence ID" value="GBF36380.1"/>
    <property type="molecule type" value="Genomic_DNA"/>
</dbReference>
<feature type="transmembrane region" description="Helical" evidence="6">
    <location>
        <begin position="139"/>
        <end position="157"/>
    </location>
</feature>
<feature type="transmembrane region" description="Helical" evidence="6">
    <location>
        <begin position="9"/>
        <end position="27"/>
    </location>
</feature>
<keyword evidence="2" id="KW-1003">Cell membrane</keyword>
<dbReference type="RefSeq" id="WP_394342768.1">
    <property type="nucleotide sequence ID" value="NZ_BFAX01000003.1"/>
</dbReference>
<feature type="transmembrane region" description="Helical" evidence="6">
    <location>
        <begin position="178"/>
        <end position="197"/>
    </location>
</feature>
<dbReference type="PANTHER" id="PTHR33932:SF4">
    <property type="entry name" value="NA(+)_H(+) ANTIPORTER SUBUNIT B"/>
    <property type="match status" value="1"/>
</dbReference>
<dbReference type="NCBIfam" id="NF009229">
    <property type="entry name" value="PRK12579.1"/>
    <property type="match status" value="1"/>
</dbReference>
<evidence type="ECO:0000256" key="2">
    <source>
        <dbReference type="ARBA" id="ARBA00022475"/>
    </source>
</evidence>
<protein>
    <submittedName>
        <fullName evidence="8">Energy-converting hydrogenase B subunit I</fullName>
    </submittedName>
</protein>
<keyword evidence="5 6" id="KW-0472">Membrane</keyword>
<proteinExistence type="predicted"/>
<feature type="transmembrane region" description="Helical" evidence="6">
    <location>
        <begin position="66"/>
        <end position="84"/>
    </location>
</feature>
<evidence type="ECO:0000256" key="6">
    <source>
        <dbReference type="SAM" id="Phobius"/>
    </source>
</evidence>
<reference evidence="8 9" key="1">
    <citation type="journal article" date="2019" name="Int. J. Syst. Evol. Microbiol.">
        <title>Methanofervidicoccus abyssi gen. nov., sp. nov., a hydrogenotrophic methanogen, isolated from a hydrothermal vent chimney in the Mid-Cayman Spreading Center, the Caribbean Sea.</title>
        <authorList>
            <person name="Sakai S."/>
            <person name="Takaki Y."/>
            <person name="Miyazaki M."/>
            <person name="Ogawara M."/>
            <person name="Yanagawa K."/>
            <person name="Miyazaki J."/>
            <person name="Takai K."/>
        </authorList>
    </citation>
    <scope>NUCLEOTIDE SEQUENCE [LARGE SCALE GENOMIC DNA]</scope>
    <source>
        <strain evidence="8 9">HHB</strain>
    </source>
</reference>
<sequence>MKISVGREIAVSLSFLLFGAGVFYSIYSIDVVEGVNAVYTNTLIIPNFVSAILFDWRGFDTLGECLILITSVLVTGVVFGKGLFNSDFLKEVYGKEDCKDVDLGFTPIIKVLAAPMGVLLMALGIVIILGGHITPGGGFQGGALISAGYILTTVAFGRRECPVRFSHKFLESLESFGALLFLMLGLMGMITSGYYLLNVTDVYGINLFPSPSGIGNVGIIPYLNIGVGLKVLAGLSTITTLLISQRIILKNIEKG</sequence>
<keyword evidence="4 6" id="KW-1133">Transmembrane helix</keyword>
<evidence type="ECO:0000256" key="5">
    <source>
        <dbReference type="ARBA" id="ARBA00023136"/>
    </source>
</evidence>
<keyword evidence="9" id="KW-1185">Reference proteome</keyword>
<comment type="subcellular location">
    <subcellularLocation>
        <location evidence="1">Cell membrane</location>
        <topology evidence="1">Multi-pass membrane protein</topology>
    </subcellularLocation>
</comment>
<accession>A0A401HQ94</accession>
<dbReference type="Proteomes" id="UP000290527">
    <property type="component" value="Unassembled WGS sequence"/>
</dbReference>
<evidence type="ECO:0000256" key="1">
    <source>
        <dbReference type="ARBA" id="ARBA00004651"/>
    </source>
</evidence>
<gene>
    <name evidence="8" type="ORF">MHHB_P0610</name>
</gene>
<dbReference type="PANTHER" id="PTHR33932">
    <property type="entry name" value="NA(+)/H(+) ANTIPORTER SUBUNIT B"/>
    <property type="match status" value="1"/>
</dbReference>
<dbReference type="NCBIfam" id="NF004924">
    <property type="entry name" value="PRK06281.1"/>
    <property type="match status" value="1"/>
</dbReference>
<name>A0A401HQ94_9EURY</name>
<evidence type="ECO:0000259" key="7">
    <source>
        <dbReference type="Pfam" id="PF04039"/>
    </source>
</evidence>
<feature type="domain" description="Na+/H+ antiporter MnhB subunit-related protein" evidence="7">
    <location>
        <begin position="108"/>
        <end position="236"/>
    </location>
</feature>
<dbReference type="InterPro" id="IPR007182">
    <property type="entry name" value="MnhB"/>
</dbReference>
<dbReference type="GO" id="GO:0005886">
    <property type="term" value="C:plasma membrane"/>
    <property type="evidence" value="ECO:0007669"/>
    <property type="project" value="UniProtKB-SubCell"/>
</dbReference>
<dbReference type="InterPro" id="IPR050622">
    <property type="entry name" value="CPA3_antiporter_subunitB"/>
</dbReference>
<organism evidence="8 9">
    <name type="scientific">Methanofervidicoccus abyssi</name>
    <dbReference type="NCBI Taxonomy" id="2082189"/>
    <lineage>
        <taxon>Archaea</taxon>
        <taxon>Methanobacteriati</taxon>
        <taxon>Methanobacteriota</taxon>
        <taxon>Methanomada group</taxon>
        <taxon>Methanococci</taxon>
        <taxon>Methanococcales</taxon>
        <taxon>Methanofervidicoccus</taxon>
    </lineage>
</organism>
<feature type="transmembrane region" description="Helical" evidence="6">
    <location>
        <begin position="105"/>
        <end position="133"/>
    </location>
</feature>
<evidence type="ECO:0000313" key="9">
    <source>
        <dbReference type="Proteomes" id="UP000290527"/>
    </source>
</evidence>